<name>A0ABP6WBC4_9ACTN</name>
<evidence type="ECO:0000313" key="5">
    <source>
        <dbReference type="EMBL" id="GAA3549434.1"/>
    </source>
</evidence>
<dbReference type="InterPro" id="IPR036388">
    <property type="entry name" value="WH-like_DNA-bd_sf"/>
</dbReference>
<dbReference type="PANTHER" id="PTHR44688:SF16">
    <property type="entry name" value="DNA-BINDING TRANSCRIPTIONAL ACTIVATOR DEVR_DOSR"/>
    <property type="match status" value="1"/>
</dbReference>
<keyword evidence="1" id="KW-0805">Transcription regulation</keyword>
<dbReference type="InterPro" id="IPR000792">
    <property type="entry name" value="Tscrpt_reg_LuxR_C"/>
</dbReference>
<dbReference type="EMBL" id="BAABCE010000006">
    <property type="protein sequence ID" value="GAA3549434.1"/>
    <property type="molecule type" value="Genomic_DNA"/>
</dbReference>
<dbReference type="Gene3D" id="1.10.10.10">
    <property type="entry name" value="Winged helix-like DNA-binding domain superfamily/Winged helix DNA-binding domain"/>
    <property type="match status" value="1"/>
</dbReference>
<protein>
    <submittedName>
        <fullName evidence="5">LuxR C-terminal-related transcriptional regulator</fullName>
    </submittedName>
</protein>
<evidence type="ECO:0000256" key="2">
    <source>
        <dbReference type="ARBA" id="ARBA00023125"/>
    </source>
</evidence>
<feature type="domain" description="HTH luxR-type" evidence="4">
    <location>
        <begin position="141"/>
        <end position="206"/>
    </location>
</feature>
<dbReference type="PROSITE" id="PS50043">
    <property type="entry name" value="HTH_LUXR_2"/>
    <property type="match status" value="1"/>
</dbReference>
<dbReference type="SMART" id="SM00421">
    <property type="entry name" value="HTH_LUXR"/>
    <property type="match status" value="1"/>
</dbReference>
<evidence type="ECO:0000256" key="1">
    <source>
        <dbReference type="ARBA" id="ARBA00023015"/>
    </source>
</evidence>
<gene>
    <name evidence="5" type="ORF">GCM10022295_34320</name>
</gene>
<keyword evidence="2" id="KW-0238">DNA-binding</keyword>
<dbReference type="InterPro" id="IPR016032">
    <property type="entry name" value="Sig_transdc_resp-reg_C-effctor"/>
</dbReference>
<dbReference type="Pfam" id="PF00196">
    <property type="entry name" value="GerE"/>
    <property type="match status" value="1"/>
</dbReference>
<dbReference type="Proteomes" id="UP001500707">
    <property type="component" value="Unassembled WGS sequence"/>
</dbReference>
<sequence length="208" mass="22187">MTTPIPVFVHAEDPLTAAGLEAALKSRPEVTLVGKDNITACTVAVAAVEAFSDATVRALRAVSSRGCSRMVLVTDGLAEERLLEVAAMGVCAVLPRAEATACRLVQLIVGATAGQGSLPAALPGRLLAHAGRVQRQAPSAVREQPTGLSEREMRVLQLVSEGYDTREIARRLSYSERTVKSALHDITSRYRLKNRSQAVAYALREGLI</sequence>
<evidence type="ECO:0000256" key="3">
    <source>
        <dbReference type="ARBA" id="ARBA00023163"/>
    </source>
</evidence>
<dbReference type="SUPFAM" id="SSF46894">
    <property type="entry name" value="C-terminal effector domain of the bipartite response regulators"/>
    <property type="match status" value="1"/>
</dbReference>
<keyword evidence="6" id="KW-1185">Reference proteome</keyword>
<reference evidence="6" key="1">
    <citation type="journal article" date="2019" name="Int. J. Syst. Evol. Microbiol.">
        <title>The Global Catalogue of Microorganisms (GCM) 10K type strain sequencing project: providing services to taxonomists for standard genome sequencing and annotation.</title>
        <authorList>
            <consortium name="The Broad Institute Genomics Platform"/>
            <consortium name="The Broad Institute Genome Sequencing Center for Infectious Disease"/>
            <person name="Wu L."/>
            <person name="Ma J."/>
        </authorList>
    </citation>
    <scope>NUCLEOTIDE SEQUENCE [LARGE SCALE GENOMIC DNA]</scope>
    <source>
        <strain evidence="6">JCM 17656</strain>
    </source>
</reference>
<keyword evidence="3" id="KW-0804">Transcription</keyword>
<proteinExistence type="predicted"/>
<accession>A0ABP6WBC4</accession>
<evidence type="ECO:0000313" key="6">
    <source>
        <dbReference type="Proteomes" id="UP001500707"/>
    </source>
</evidence>
<organism evidence="5 6">
    <name type="scientific">Streptomyces osmaniensis</name>
    <dbReference type="NCBI Taxonomy" id="593134"/>
    <lineage>
        <taxon>Bacteria</taxon>
        <taxon>Bacillati</taxon>
        <taxon>Actinomycetota</taxon>
        <taxon>Actinomycetes</taxon>
        <taxon>Kitasatosporales</taxon>
        <taxon>Streptomycetaceae</taxon>
        <taxon>Streptomyces</taxon>
    </lineage>
</organism>
<dbReference type="PRINTS" id="PR00038">
    <property type="entry name" value="HTHLUXR"/>
</dbReference>
<dbReference type="CDD" id="cd06170">
    <property type="entry name" value="LuxR_C_like"/>
    <property type="match status" value="1"/>
</dbReference>
<dbReference type="RefSeq" id="WP_346182421.1">
    <property type="nucleotide sequence ID" value="NZ_BAABCE010000006.1"/>
</dbReference>
<evidence type="ECO:0000259" key="4">
    <source>
        <dbReference type="PROSITE" id="PS50043"/>
    </source>
</evidence>
<comment type="caution">
    <text evidence="5">The sequence shown here is derived from an EMBL/GenBank/DDBJ whole genome shotgun (WGS) entry which is preliminary data.</text>
</comment>
<dbReference type="PANTHER" id="PTHR44688">
    <property type="entry name" value="DNA-BINDING TRANSCRIPTIONAL ACTIVATOR DEVR_DOSR"/>
    <property type="match status" value="1"/>
</dbReference>